<dbReference type="InterPro" id="IPR044298">
    <property type="entry name" value="MIG/MutY"/>
</dbReference>
<proteinExistence type="inferred from homology"/>
<evidence type="ECO:0000256" key="3">
    <source>
        <dbReference type="ARBA" id="ARBA00008343"/>
    </source>
</evidence>
<evidence type="ECO:0000256" key="13">
    <source>
        <dbReference type="ARBA" id="ARBA00023295"/>
    </source>
</evidence>
<dbReference type="InterPro" id="IPR000445">
    <property type="entry name" value="HhH_motif"/>
</dbReference>
<protein>
    <recommendedName>
        <fullName evidence="5 14">Adenine DNA glycosylase</fullName>
        <ecNumber evidence="4 14">3.2.2.31</ecNumber>
    </recommendedName>
</protein>
<dbReference type="EMBL" id="JMSZ01000001">
    <property type="protein sequence ID" value="KDE41336.1"/>
    <property type="molecule type" value="Genomic_DNA"/>
</dbReference>
<evidence type="ECO:0000313" key="17">
    <source>
        <dbReference type="Proteomes" id="UP000027318"/>
    </source>
</evidence>
<dbReference type="SMART" id="SM00478">
    <property type="entry name" value="ENDO3c"/>
    <property type="match status" value="1"/>
</dbReference>
<dbReference type="Gene3D" id="1.10.1670.10">
    <property type="entry name" value="Helix-hairpin-Helix base-excision DNA repair enzymes (C-terminal)"/>
    <property type="match status" value="1"/>
</dbReference>
<dbReference type="Proteomes" id="UP000027318">
    <property type="component" value="Unassembled WGS sequence"/>
</dbReference>
<evidence type="ECO:0000256" key="1">
    <source>
        <dbReference type="ARBA" id="ARBA00000843"/>
    </source>
</evidence>
<dbReference type="GO" id="GO:0006298">
    <property type="term" value="P:mismatch repair"/>
    <property type="evidence" value="ECO:0007669"/>
    <property type="project" value="TreeGrafter"/>
</dbReference>
<keyword evidence="9 16" id="KW-0378">Hydrolase</keyword>
<dbReference type="GO" id="GO:0000701">
    <property type="term" value="F:purine-specific mismatch base pair DNA N-glycosylase activity"/>
    <property type="evidence" value="ECO:0007669"/>
    <property type="project" value="UniProtKB-EC"/>
</dbReference>
<dbReference type="Gene3D" id="1.10.340.30">
    <property type="entry name" value="Hypothetical protein, domain 2"/>
    <property type="match status" value="1"/>
</dbReference>
<sequence length="351" mass="39831">MSSLNTPISDVLLDWFDQHGRHDLPWQQDKSPYPVWVSEIMLQQTQVSTVIPYYQRFIDTFPTVEALANAPIDQVLHLWTGLGYYARARNLHKTAQLIVEQYQGIFPASLDALQALPGIGRSTAGAILSITQNQPTAILDGNVKRVLARYHAIQEWTGDTQVQKHLWQLAEFHTPKQRTGDYTQAIMDLGATLCRRSKPSCLICPLQPNCQAWLQGLTDTLPRPRPRKTLPERTVTLALLQNNQGEIWLQQRPPSGIWGGLWSLPEIDDPIAFDLSAQQPTETLPPLKHTFSHFQLQITVERYRLPNDLHCVMDTAEGLWYNVDQPQQAVGLAAPIKKLLQQFSQHRSSSR</sequence>
<dbReference type="GO" id="GO:0032357">
    <property type="term" value="F:oxidized purine DNA binding"/>
    <property type="evidence" value="ECO:0007669"/>
    <property type="project" value="TreeGrafter"/>
</dbReference>
<keyword evidence="10 14" id="KW-0408">Iron</keyword>
<keyword evidence="7" id="KW-0479">Metal-binding</keyword>
<accession>A0A063Y9D5</accession>
<dbReference type="STRING" id="267850.ADINL_0016"/>
<dbReference type="InterPro" id="IPR015797">
    <property type="entry name" value="NUDIX_hydrolase-like_dom_sf"/>
</dbReference>
<name>A0A063Y9D5_9GAMM</name>
<dbReference type="PATRIC" id="fig|267850.7.peg.16"/>
<evidence type="ECO:0000256" key="10">
    <source>
        <dbReference type="ARBA" id="ARBA00023004"/>
    </source>
</evidence>
<dbReference type="FunFam" id="1.10.340.30:FF:000002">
    <property type="entry name" value="Adenine DNA glycosylase"/>
    <property type="match status" value="1"/>
</dbReference>
<dbReference type="SUPFAM" id="SSF55811">
    <property type="entry name" value="Nudix"/>
    <property type="match status" value="1"/>
</dbReference>
<evidence type="ECO:0000256" key="2">
    <source>
        <dbReference type="ARBA" id="ARBA00002933"/>
    </source>
</evidence>
<reference evidence="16 17" key="1">
    <citation type="journal article" date="2005" name="Int. J. Syst. Evol. Microbiol.">
        <title>Nitrincola lacisaponensis gen. nov., sp. nov., a novel alkaliphilic bacterium isolated from an alkaline, saline lake.</title>
        <authorList>
            <person name="Dimitriu P.A."/>
            <person name="Shukla S.K."/>
            <person name="Conradt J."/>
            <person name="Marquez M.C."/>
            <person name="Ventosa A."/>
            <person name="Maglia A."/>
            <person name="Peyton B.M."/>
            <person name="Pinkart H.C."/>
            <person name="Mormile M.R."/>
        </authorList>
    </citation>
    <scope>NUCLEOTIDE SEQUENCE [LARGE SCALE GENOMIC DNA]</scope>
    <source>
        <strain evidence="16 17">4CA</strain>
    </source>
</reference>
<dbReference type="Pfam" id="PF00633">
    <property type="entry name" value="HHH"/>
    <property type="match status" value="1"/>
</dbReference>
<dbReference type="AlphaFoldDB" id="A0A063Y9D5"/>
<gene>
    <name evidence="16" type="ORF">ADINL_0016</name>
</gene>
<evidence type="ECO:0000256" key="4">
    <source>
        <dbReference type="ARBA" id="ARBA00012045"/>
    </source>
</evidence>
<evidence type="ECO:0000256" key="14">
    <source>
        <dbReference type="RuleBase" id="RU365096"/>
    </source>
</evidence>
<feature type="domain" description="HhH-GPD" evidence="15">
    <location>
        <begin position="41"/>
        <end position="192"/>
    </location>
</feature>
<dbReference type="InterPro" id="IPR003265">
    <property type="entry name" value="HhH-GPD_domain"/>
</dbReference>
<dbReference type="CDD" id="cd03431">
    <property type="entry name" value="NUDIX_DNA_Glycosylase_C-MutY"/>
    <property type="match status" value="1"/>
</dbReference>
<dbReference type="EC" id="3.2.2.31" evidence="4 14"/>
<dbReference type="GO" id="GO:0034039">
    <property type="term" value="F:8-oxo-7,8-dihydroguanine DNA N-glycosylase activity"/>
    <property type="evidence" value="ECO:0007669"/>
    <property type="project" value="TreeGrafter"/>
</dbReference>
<keyword evidence="12" id="KW-0234">DNA repair</keyword>
<keyword evidence="17" id="KW-1185">Reference proteome</keyword>
<dbReference type="GO" id="GO:0051539">
    <property type="term" value="F:4 iron, 4 sulfur cluster binding"/>
    <property type="evidence" value="ECO:0007669"/>
    <property type="project" value="UniProtKB-UniRule"/>
</dbReference>
<dbReference type="Gene3D" id="3.90.79.10">
    <property type="entry name" value="Nucleoside Triphosphate Pyrophosphohydrolase"/>
    <property type="match status" value="1"/>
</dbReference>
<evidence type="ECO:0000256" key="5">
    <source>
        <dbReference type="ARBA" id="ARBA00022023"/>
    </source>
</evidence>
<evidence type="ECO:0000256" key="9">
    <source>
        <dbReference type="ARBA" id="ARBA00022801"/>
    </source>
</evidence>
<dbReference type="RefSeq" id="WP_036542251.1">
    <property type="nucleotide sequence ID" value="NZ_JMSZ01000001.1"/>
</dbReference>
<keyword evidence="8 14" id="KW-0227">DNA damage</keyword>
<dbReference type="GO" id="GO:0046872">
    <property type="term" value="F:metal ion binding"/>
    <property type="evidence" value="ECO:0007669"/>
    <property type="project" value="UniProtKB-UniRule"/>
</dbReference>
<dbReference type="OrthoDB" id="9802365at2"/>
<evidence type="ECO:0000256" key="6">
    <source>
        <dbReference type="ARBA" id="ARBA00022485"/>
    </source>
</evidence>
<comment type="catalytic activity">
    <reaction evidence="1 14">
        <text>Hydrolyzes free adenine bases from 7,8-dihydro-8-oxoguanine:adenine mismatched double-stranded DNA, leaving an apurinic site.</text>
        <dbReference type="EC" id="3.2.2.31"/>
    </reaction>
</comment>
<dbReference type="InterPro" id="IPR011257">
    <property type="entry name" value="DNA_glycosylase"/>
</dbReference>
<dbReference type="InterPro" id="IPR005760">
    <property type="entry name" value="A/G_AdeGlyc_MutY"/>
</dbReference>
<keyword evidence="13 14" id="KW-0326">Glycosidase</keyword>
<evidence type="ECO:0000256" key="11">
    <source>
        <dbReference type="ARBA" id="ARBA00023014"/>
    </source>
</evidence>
<dbReference type="NCBIfam" id="NF008132">
    <property type="entry name" value="PRK10880.1"/>
    <property type="match status" value="1"/>
</dbReference>
<evidence type="ECO:0000256" key="8">
    <source>
        <dbReference type="ARBA" id="ARBA00022763"/>
    </source>
</evidence>
<dbReference type="CDD" id="cd00056">
    <property type="entry name" value="ENDO3c"/>
    <property type="match status" value="1"/>
</dbReference>
<dbReference type="InterPro" id="IPR029119">
    <property type="entry name" value="MutY_C"/>
</dbReference>
<evidence type="ECO:0000313" key="16">
    <source>
        <dbReference type="EMBL" id="KDE41336.1"/>
    </source>
</evidence>
<comment type="function">
    <text evidence="2">Adenine glycosylase active on G-A mispairs. MutY also corrects error-prone DNA synthesis past GO lesions which are due to the oxidatively damaged form of guanine: 7,8-dihydro-8-oxoguanine (8-oxo-dGTP).</text>
</comment>
<comment type="similarity">
    <text evidence="3 14">Belongs to the Nth/MutY family.</text>
</comment>
<dbReference type="GO" id="GO:0035485">
    <property type="term" value="F:adenine/guanine mispair binding"/>
    <property type="evidence" value="ECO:0007669"/>
    <property type="project" value="TreeGrafter"/>
</dbReference>
<dbReference type="PANTHER" id="PTHR42944">
    <property type="entry name" value="ADENINE DNA GLYCOSYLASE"/>
    <property type="match status" value="1"/>
</dbReference>
<comment type="cofactor">
    <cofactor evidence="14">
        <name>[4Fe-4S] cluster</name>
        <dbReference type="ChEBI" id="CHEBI:49883"/>
    </cofactor>
    <text evidence="14">Binds 1 [4Fe-4S] cluster.</text>
</comment>
<evidence type="ECO:0000259" key="15">
    <source>
        <dbReference type="SMART" id="SM00478"/>
    </source>
</evidence>
<evidence type="ECO:0000256" key="12">
    <source>
        <dbReference type="ARBA" id="ARBA00023204"/>
    </source>
</evidence>
<organism evidence="16 17">
    <name type="scientific">Nitrincola lacisaponensis</name>
    <dbReference type="NCBI Taxonomy" id="267850"/>
    <lineage>
        <taxon>Bacteria</taxon>
        <taxon>Pseudomonadati</taxon>
        <taxon>Pseudomonadota</taxon>
        <taxon>Gammaproteobacteria</taxon>
        <taxon>Oceanospirillales</taxon>
        <taxon>Oceanospirillaceae</taxon>
        <taxon>Nitrincola</taxon>
    </lineage>
</organism>
<dbReference type="PANTHER" id="PTHR42944:SF1">
    <property type="entry name" value="ADENINE DNA GLYCOSYLASE"/>
    <property type="match status" value="1"/>
</dbReference>
<dbReference type="GO" id="GO:0006284">
    <property type="term" value="P:base-excision repair"/>
    <property type="evidence" value="ECO:0007669"/>
    <property type="project" value="UniProtKB-UniRule"/>
</dbReference>
<dbReference type="Pfam" id="PF14815">
    <property type="entry name" value="NUDIX_4"/>
    <property type="match status" value="1"/>
</dbReference>
<dbReference type="Pfam" id="PF00730">
    <property type="entry name" value="HhH-GPD"/>
    <property type="match status" value="1"/>
</dbReference>
<keyword evidence="6" id="KW-0004">4Fe-4S</keyword>
<comment type="caution">
    <text evidence="16">The sequence shown here is derived from an EMBL/GenBank/DDBJ whole genome shotgun (WGS) entry which is preliminary data.</text>
</comment>
<evidence type="ECO:0000256" key="7">
    <source>
        <dbReference type="ARBA" id="ARBA00022723"/>
    </source>
</evidence>
<dbReference type="NCBIfam" id="TIGR01084">
    <property type="entry name" value="mutY"/>
    <property type="match status" value="1"/>
</dbReference>
<keyword evidence="11" id="KW-0411">Iron-sulfur</keyword>
<dbReference type="InterPro" id="IPR023170">
    <property type="entry name" value="HhH_base_excis_C"/>
</dbReference>
<dbReference type="SUPFAM" id="SSF48150">
    <property type="entry name" value="DNA-glycosylase"/>
    <property type="match status" value="1"/>
</dbReference>